<sequence length="118" mass="13510">MSPSPRLTFACKNEMNCSRFRSREPERCAVASRFPENFRCEYGGVNEWMLQVYCTVVRNDAVGIHPGERDSSRRHNFAMYSVGYLRTARSPFVAIKGTRYARACAARRSLSSVRVNHP</sequence>
<keyword evidence="2" id="KW-1185">Reference proteome</keyword>
<name>A0AAW2GZG6_9HYME</name>
<gene>
    <name evidence="1" type="ORF">PUN28_000448</name>
</gene>
<dbReference type="Proteomes" id="UP001430953">
    <property type="component" value="Unassembled WGS sequence"/>
</dbReference>
<accession>A0AAW2GZG6</accession>
<evidence type="ECO:0000313" key="2">
    <source>
        <dbReference type="Proteomes" id="UP001430953"/>
    </source>
</evidence>
<dbReference type="AlphaFoldDB" id="A0AAW2GZG6"/>
<organism evidence="1 2">
    <name type="scientific">Cardiocondyla obscurior</name>
    <dbReference type="NCBI Taxonomy" id="286306"/>
    <lineage>
        <taxon>Eukaryota</taxon>
        <taxon>Metazoa</taxon>
        <taxon>Ecdysozoa</taxon>
        <taxon>Arthropoda</taxon>
        <taxon>Hexapoda</taxon>
        <taxon>Insecta</taxon>
        <taxon>Pterygota</taxon>
        <taxon>Neoptera</taxon>
        <taxon>Endopterygota</taxon>
        <taxon>Hymenoptera</taxon>
        <taxon>Apocrita</taxon>
        <taxon>Aculeata</taxon>
        <taxon>Formicoidea</taxon>
        <taxon>Formicidae</taxon>
        <taxon>Myrmicinae</taxon>
        <taxon>Cardiocondyla</taxon>
    </lineage>
</organism>
<reference evidence="1 2" key="1">
    <citation type="submission" date="2023-03" db="EMBL/GenBank/DDBJ databases">
        <title>High recombination rates correlate with genetic variation in Cardiocondyla obscurior ants.</title>
        <authorList>
            <person name="Errbii M."/>
        </authorList>
    </citation>
    <scope>NUCLEOTIDE SEQUENCE [LARGE SCALE GENOMIC DNA]</scope>
    <source>
        <strain evidence="1">Alpha-2009</strain>
        <tissue evidence="1">Whole body</tissue>
    </source>
</reference>
<dbReference type="EMBL" id="JADYXP020000001">
    <property type="protein sequence ID" value="KAL0132705.1"/>
    <property type="molecule type" value="Genomic_DNA"/>
</dbReference>
<protein>
    <submittedName>
        <fullName evidence="1">Uncharacterized protein</fullName>
    </submittedName>
</protein>
<proteinExistence type="predicted"/>
<evidence type="ECO:0000313" key="1">
    <source>
        <dbReference type="EMBL" id="KAL0132705.1"/>
    </source>
</evidence>
<comment type="caution">
    <text evidence="1">The sequence shown here is derived from an EMBL/GenBank/DDBJ whole genome shotgun (WGS) entry which is preliminary data.</text>
</comment>